<evidence type="ECO:0000259" key="18">
    <source>
        <dbReference type="PROSITE" id="PS50125"/>
    </source>
</evidence>
<evidence type="ECO:0000256" key="2">
    <source>
        <dbReference type="ARBA" id="ARBA00001946"/>
    </source>
</evidence>
<comment type="subcellular location">
    <subcellularLocation>
        <location evidence="3">Membrane</location>
        <topology evidence="3">Multi-pass membrane protein</topology>
    </subcellularLocation>
</comment>
<keyword evidence="15" id="KW-0175">Coiled coil</keyword>
<evidence type="ECO:0000256" key="5">
    <source>
        <dbReference type="ARBA" id="ARBA00022692"/>
    </source>
</evidence>
<dbReference type="OrthoDB" id="10265730at2759"/>
<evidence type="ECO:0000313" key="20">
    <source>
        <dbReference type="EMBL" id="CAF3689554.1"/>
    </source>
</evidence>
<feature type="transmembrane region" description="Helical" evidence="17">
    <location>
        <begin position="701"/>
        <end position="725"/>
    </location>
</feature>
<feature type="transmembrane region" description="Helical" evidence="17">
    <location>
        <begin position="737"/>
        <end position="757"/>
    </location>
</feature>
<dbReference type="PROSITE" id="PS00452">
    <property type="entry name" value="GUANYLATE_CYCLASE_1"/>
    <property type="match status" value="2"/>
</dbReference>
<evidence type="ECO:0000256" key="3">
    <source>
        <dbReference type="ARBA" id="ARBA00004141"/>
    </source>
</evidence>
<evidence type="ECO:0000256" key="1">
    <source>
        <dbReference type="ARBA" id="ARBA00001593"/>
    </source>
</evidence>
<dbReference type="Pfam" id="PF00211">
    <property type="entry name" value="Guanylate_cyc"/>
    <property type="match status" value="2"/>
</dbReference>
<feature type="transmembrane region" description="Helical" evidence="17">
    <location>
        <begin position="763"/>
        <end position="781"/>
    </location>
</feature>
<dbReference type="InterPro" id="IPR018297">
    <property type="entry name" value="A/G_cyclase_CS"/>
</dbReference>
<dbReference type="PROSITE" id="PS50125">
    <property type="entry name" value="GUANYLATE_CYCLASE_2"/>
    <property type="match status" value="2"/>
</dbReference>
<dbReference type="GO" id="GO:0005886">
    <property type="term" value="C:plasma membrane"/>
    <property type="evidence" value="ECO:0007669"/>
    <property type="project" value="TreeGrafter"/>
</dbReference>
<evidence type="ECO:0000256" key="12">
    <source>
        <dbReference type="ARBA" id="ARBA00023136"/>
    </source>
</evidence>
<feature type="region of interest" description="Disordered" evidence="16">
    <location>
        <begin position="287"/>
        <end position="306"/>
    </location>
</feature>
<comment type="cofactor">
    <cofactor evidence="2">
        <name>Mg(2+)</name>
        <dbReference type="ChEBI" id="CHEBI:18420"/>
    </cofactor>
</comment>
<dbReference type="InterPro" id="IPR035896">
    <property type="entry name" value="AN1-like_Znf"/>
</dbReference>
<feature type="transmembrane region" description="Helical" evidence="17">
    <location>
        <begin position="57"/>
        <end position="82"/>
    </location>
</feature>
<dbReference type="SUPFAM" id="SSF55073">
    <property type="entry name" value="Nucleotide cyclase"/>
    <property type="match status" value="2"/>
</dbReference>
<feature type="domain" description="Guanylate cyclase" evidence="18">
    <location>
        <begin position="901"/>
        <end position="1037"/>
    </location>
</feature>
<dbReference type="EMBL" id="CAJOBC010001626">
    <property type="protein sequence ID" value="CAF3689554.1"/>
    <property type="molecule type" value="Genomic_DNA"/>
</dbReference>
<evidence type="ECO:0000256" key="14">
    <source>
        <dbReference type="RuleBase" id="RU000405"/>
    </source>
</evidence>
<name>A0A814A4Y7_9BILA</name>
<feature type="domain" description="Guanylate cyclase" evidence="18">
    <location>
        <begin position="320"/>
        <end position="447"/>
    </location>
</feature>
<reference evidence="19" key="1">
    <citation type="submission" date="2021-02" db="EMBL/GenBank/DDBJ databases">
        <authorList>
            <person name="Nowell W R."/>
        </authorList>
    </citation>
    <scope>NUCLEOTIDE SEQUENCE</scope>
</reference>
<evidence type="ECO:0000256" key="9">
    <source>
        <dbReference type="ARBA" id="ARBA00022842"/>
    </source>
</evidence>
<dbReference type="Proteomes" id="UP000663829">
    <property type="component" value="Unassembled WGS sequence"/>
</dbReference>
<evidence type="ECO:0000256" key="8">
    <source>
        <dbReference type="ARBA" id="ARBA00022840"/>
    </source>
</evidence>
<dbReference type="CDD" id="cd07302">
    <property type="entry name" value="CHD"/>
    <property type="match status" value="2"/>
</dbReference>
<keyword evidence="13 14" id="KW-0456">Lyase</keyword>
<dbReference type="GO" id="GO:0046872">
    <property type="term" value="F:metal ion binding"/>
    <property type="evidence" value="ECO:0007669"/>
    <property type="project" value="UniProtKB-KW"/>
</dbReference>
<feature type="compositionally biased region" description="Polar residues" evidence="16">
    <location>
        <begin position="293"/>
        <end position="305"/>
    </location>
</feature>
<keyword evidence="21" id="KW-1185">Reference proteome</keyword>
<evidence type="ECO:0000256" key="6">
    <source>
        <dbReference type="ARBA" id="ARBA00022723"/>
    </source>
</evidence>
<dbReference type="Gene3D" id="3.30.70.1230">
    <property type="entry name" value="Nucleotide cyclase"/>
    <property type="match status" value="2"/>
</dbReference>
<dbReference type="InterPro" id="IPR001054">
    <property type="entry name" value="A/G_cyclase"/>
</dbReference>
<feature type="transmembrane region" description="Helical" evidence="17">
    <location>
        <begin position="788"/>
        <end position="807"/>
    </location>
</feature>
<accession>A0A814A4Y7</accession>
<feature type="transmembrane region" description="Helical" evidence="17">
    <location>
        <begin position="94"/>
        <end position="115"/>
    </location>
</feature>
<evidence type="ECO:0000256" key="17">
    <source>
        <dbReference type="SAM" id="Phobius"/>
    </source>
</evidence>
<sequence>MEESRVVQKKKTKFGFLSFQLFERSSHLSLLYPRFNDVKLERHYKNQYSRIVERKTFILYILFLIVHNVLWSVYIFISTYFTVNDRSHRSVVPLLLSAPFAANCLCAIISFGIYYKFNTQTKFSQVIITLLALFSIFFFCFITLFLSFEPGGHVIFNITRFVFPYTIIFLIYTLSCISLYFTLLLNFVLSIVYEFATGIRTVEEFGARLILHIIAHIIGIYIKIILESHNRNSYYKLCQNQKIQSSLLQEHQLISKMIDSLMPPKYAQEITKDFDFFRQRIQNISSQPPSPSLEQDQQPNANSESGVLRPLHMDRMENVSILFADIVGFTSMSSNKTADQLVRLLADLYGRFDDLCLQMNCEKIATLGDCYYCVSGCPEPRRDHARCCIEMGLSMINAIEEFDQDNNESVDMRVGVHSGSVNCGIIGTKKFKFDIFSNDVTLANKMESSGKPGYVHLTETTYKLLEDNYNVEPGEPYQLHNHTTVATYLIKKRQLDHRITRKPPAMTAATAAAIAVASGVSNIAVPLIESAQANPETIPDDQQNVTSPLLEETNRVRSNTLTDDTLPAPLIDDGFTSNDIQLTTVTVQPEQRVRGATISSVGAGDTASTTPVGFIDQSQLMQTLNIQMSPITLCFTDGKLEKSYGQQSIATKSAEQSQQTVTSRPLFYSNTLFNLCFDSFLSFLILLLGFASVSAGVKLHLFWIIPSIIFLITELVLVCLLFYFFRRNKHLSSPLRYIICTLNFLFPILMVYFLLYIKNQINGIFIIPYLFIAILTVHYTLYSGAISYLYKLGLSILFIVGYAILSITVIEKNTSLNRFYPYELSLHIILAFFLVHLISHHLELKHRQLFYIDHKSSEQHLEMGKERERADWLLRNILPEHVIEPLRLKGGTYSKNHECVGVMFATLTNFHVMYEEQFEGGRFYSRVLNEFYGDIEELFLSKRFERIEKIKTIGSTYMAASGLQGESNSSLEPVYNLMDFALQFQETMQSFNKALLYFVFELRIGFNYGPVTAGVIGTTKLFYDIWGDTVNVASRMDSTGTANFIQVPEHVAQTLSDRTLSLHSMSTKKKQANIIPKYSHGRHECSKCKESGTVLVVCTKCDQQFCNKHYKQHQIELKHDIDHVIQKHAVVNKEIIGGLEDYSERDHRENNRSSPVSERNLLEGGDNAVINHIESTLIGKINRWEHDMVQRIKSAANQARNTISSITHDHQNEIFNDFQRLTNEFDAKRAHNNYSERDIKQWNQKLDQIQQKVNNAIQIDTEQSQIINWSKMIIVKWNGKTVTSTVRQMPLLTPRMQEPPMHDEPIHNQQQRIPPQTNLQQLQYFTNLMSQKPFKIMRTKNEYGGLICASDNRILYQDTDDTLCLIDYACKNKQVTKWIKEEEIVDMCCLKLLDQFMLLTNKKIFILHPFDLQIHNNSKQIHSNEGEYKSCTNMDDTLFLSFNKPNSPIEQWNIHEWKLVKRWTKLFDKDDNLKCIRFLNNTQLALLIDNQLEIRNRITMNIIRATKFVDVSTYGLICLPTIQNYCLVINHSYHENIAQASNLLIINDNGQKIKTMHYNEPIWSMIYFQDKNTFIIRTLNEMLFYTA</sequence>
<gene>
    <name evidence="19" type="ORF">GPM918_LOCUS8993</name>
    <name evidence="20" type="ORF">SRO942_LOCUS8994</name>
</gene>
<protein>
    <recommendedName>
        <fullName evidence="4">adenylate cyclase</fullName>
        <ecNumber evidence="4">4.6.1.1</ecNumber>
    </recommendedName>
</protein>
<evidence type="ECO:0000256" key="15">
    <source>
        <dbReference type="SAM" id="Coils"/>
    </source>
</evidence>
<dbReference type="PROSITE" id="PS00028">
    <property type="entry name" value="ZINC_FINGER_C2H2_1"/>
    <property type="match status" value="1"/>
</dbReference>
<evidence type="ECO:0000256" key="4">
    <source>
        <dbReference type="ARBA" id="ARBA00012201"/>
    </source>
</evidence>
<dbReference type="GO" id="GO:0005524">
    <property type="term" value="F:ATP binding"/>
    <property type="evidence" value="ECO:0007669"/>
    <property type="project" value="UniProtKB-KW"/>
</dbReference>
<dbReference type="PANTHER" id="PTHR45627">
    <property type="entry name" value="ADENYLATE CYCLASE TYPE 1"/>
    <property type="match status" value="1"/>
</dbReference>
<feature type="transmembrane region" description="Helical" evidence="17">
    <location>
        <begin position="205"/>
        <end position="226"/>
    </location>
</feature>
<organism evidence="19 21">
    <name type="scientific">Didymodactylos carnosus</name>
    <dbReference type="NCBI Taxonomy" id="1234261"/>
    <lineage>
        <taxon>Eukaryota</taxon>
        <taxon>Metazoa</taxon>
        <taxon>Spiralia</taxon>
        <taxon>Gnathifera</taxon>
        <taxon>Rotifera</taxon>
        <taxon>Eurotatoria</taxon>
        <taxon>Bdelloidea</taxon>
        <taxon>Philodinida</taxon>
        <taxon>Philodinidae</taxon>
        <taxon>Didymodactylos</taxon>
    </lineage>
</organism>
<comment type="catalytic activity">
    <reaction evidence="1">
        <text>ATP = 3',5'-cyclic AMP + diphosphate</text>
        <dbReference type="Rhea" id="RHEA:15389"/>
        <dbReference type="ChEBI" id="CHEBI:30616"/>
        <dbReference type="ChEBI" id="CHEBI:33019"/>
        <dbReference type="ChEBI" id="CHEBI:58165"/>
        <dbReference type="EC" id="4.6.1.1"/>
    </reaction>
</comment>
<keyword evidence="6" id="KW-0479">Metal-binding</keyword>
<dbReference type="GO" id="GO:0035556">
    <property type="term" value="P:intracellular signal transduction"/>
    <property type="evidence" value="ECO:0007669"/>
    <property type="project" value="InterPro"/>
</dbReference>
<keyword evidence="7" id="KW-0547">Nucleotide-binding</keyword>
<dbReference type="InterPro" id="IPR029787">
    <property type="entry name" value="Nucleotide_cyclase"/>
</dbReference>
<dbReference type="Proteomes" id="UP000681722">
    <property type="component" value="Unassembled WGS sequence"/>
</dbReference>
<keyword evidence="10 17" id="KW-1133">Transmembrane helix</keyword>
<keyword evidence="9" id="KW-0460">Magnesium</keyword>
<feature type="transmembrane region" description="Helical" evidence="17">
    <location>
        <begin position="127"/>
        <end position="148"/>
    </location>
</feature>
<proteinExistence type="inferred from homology"/>
<comment type="similarity">
    <text evidence="14">Belongs to the adenylyl cyclase class-4/guanylyl cyclase family.</text>
</comment>
<dbReference type="FunFam" id="3.30.70.1230:FF:000008">
    <property type="entry name" value="Adenylate cyclase type 9"/>
    <property type="match status" value="1"/>
</dbReference>
<dbReference type="PANTHER" id="PTHR45627:SF8">
    <property type="entry name" value="ADENYLATE CYCLASE TYPE 9"/>
    <property type="match status" value="1"/>
</dbReference>
<feature type="transmembrane region" description="Helical" evidence="17">
    <location>
        <begin position="672"/>
        <end position="695"/>
    </location>
</feature>
<evidence type="ECO:0000256" key="13">
    <source>
        <dbReference type="ARBA" id="ARBA00023239"/>
    </source>
</evidence>
<evidence type="ECO:0000256" key="10">
    <source>
        <dbReference type="ARBA" id="ARBA00022989"/>
    </source>
</evidence>
<keyword evidence="11" id="KW-0115">cAMP biosynthesis</keyword>
<feature type="transmembrane region" description="Helical" evidence="17">
    <location>
        <begin position="819"/>
        <end position="838"/>
    </location>
</feature>
<keyword evidence="5 17" id="KW-0812">Transmembrane</keyword>
<dbReference type="EC" id="4.6.1.1" evidence="4"/>
<dbReference type="SUPFAM" id="SSF118310">
    <property type="entry name" value="AN1-like Zinc finger"/>
    <property type="match status" value="1"/>
</dbReference>
<dbReference type="InterPro" id="IPR013087">
    <property type="entry name" value="Znf_C2H2_type"/>
</dbReference>
<comment type="caution">
    <text evidence="19">The sequence shown here is derived from an EMBL/GenBank/DDBJ whole genome shotgun (WGS) entry which is preliminary data.</text>
</comment>
<evidence type="ECO:0000256" key="11">
    <source>
        <dbReference type="ARBA" id="ARBA00022998"/>
    </source>
</evidence>
<evidence type="ECO:0000256" key="7">
    <source>
        <dbReference type="ARBA" id="ARBA00022741"/>
    </source>
</evidence>
<keyword evidence="12 17" id="KW-0472">Membrane</keyword>
<feature type="coiled-coil region" evidence="15">
    <location>
        <begin position="1232"/>
        <end position="1259"/>
    </location>
</feature>
<evidence type="ECO:0000313" key="19">
    <source>
        <dbReference type="EMBL" id="CAF0907998.1"/>
    </source>
</evidence>
<dbReference type="GO" id="GO:0007189">
    <property type="term" value="P:adenylate cyclase-activating G protein-coupled receptor signaling pathway"/>
    <property type="evidence" value="ECO:0007669"/>
    <property type="project" value="TreeGrafter"/>
</dbReference>
<dbReference type="GO" id="GO:0004016">
    <property type="term" value="F:adenylate cyclase activity"/>
    <property type="evidence" value="ECO:0007669"/>
    <property type="project" value="UniProtKB-EC"/>
</dbReference>
<dbReference type="GO" id="GO:0006171">
    <property type="term" value="P:cAMP biosynthetic process"/>
    <property type="evidence" value="ECO:0007669"/>
    <property type="project" value="UniProtKB-KW"/>
</dbReference>
<keyword evidence="8" id="KW-0067">ATP-binding</keyword>
<dbReference type="EMBL" id="CAJNOQ010001626">
    <property type="protein sequence ID" value="CAF0907998.1"/>
    <property type="molecule type" value="Genomic_DNA"/>
</dbReference>
<evidence type="ECO:0000313" key="21">
    <source>
        <dbReference type="Proteomes" id="UP000663829"/>
    </source>
</evidence>
<evidence type="ECO:0000256" key="16">
    <source>
        <dbReference type="SAM" id="MobiDB-lite"/>
    </source>
</evidence>
<dbReference type="SMART" id="SM00044">
    <property type="entry name" value="CYCc"/>
    <property type="match status" value="2"/>
</dbReference>